<dbReference type="AlphaFoldDB" id="A0A8J6BJH6"/>
<evidence type="ECO:0000256" key="6">
    <source>
        <dbReference type="ARBA" id="ARBA00023034"/>
    </source>
</evidence>
<evidence type="ECO:0000256" key="7">
    <source>
        <dbReference type="ARBA" id="ARBA00023136"/>
    </source>
</evidence>
<dbReference type="InterPro" id="IPR039545">
    <property type="entry name" value="PGAP2"/>
</dbReference>
<evidence type="ECO:0000313" key="14">
    <source>
        <dbReference type="Proteomes" id="UP000770717"/>
    </source>
</evidence>
<proteinExistence type="inferred from homology"/>
<name>A0A8J6BJH6_ELECQ</name>
<feature type="transmembrane region" description="Helical" evidence="11">
    <location>
        <begin position="107"/>
        <end position="125"/>
    </location>
</feature>
<evidence type="ECO:0000256" key="1">
    <source>
        <dbReference type="ARBA" id="ARBA00004653"/>
    </source>
</evidence>
<evidence type="ECO:0000256" key="2">
    <source>
        <dbReference type="ARBA" id="ARBA00007414"/>
    </source>
</evidence>
<feature type="transmembrane region" description="Helical" evidence="11">
    <location>
        <begin position="12"/>
        <end position="39"/>
    </location>
</feature>
<accession>A0A8J6BJH6</accession>
<keyword evidence="4 11" id="KW-0812">Transmembrane</keyword>
<evidence type="ECO:0000256" key="11">
    <source>
        <dbReference type="SAM" id="Phobius"/>
    </source>
</evidence>
<evidence type="ECO:0000256" key="10">
    <source>
        <dbReference type="ARBA" id="ARBA00093676"/>
    </source>
</evidence>
<evidence type="ECO:0000256" key="8">
    <source>
        <dbReference type="ARBA" id="ARBA00093421"/>
    </source>
</evidence>
<comment type="similarity">
    <text evidence="2">Belongs to the PGAP2 family.</text>
</comment>
<feature type="transmembrane region" description="Helical" evidence="11">
    <location>
        <begin position="201"/>
        <end position="221"/>
    </location>
</feature>
<comment type="subcellular location">
    <subcellularLocation>
        <location evidence="1">Golgi apparatus membrane</location>
        <topology evidence="1">Multi-pass membrane protein</topology>
    </subcellularLocation>
</comment>
<keyword evidence="5 11" id="KW-1133">Transmembrane helix</keyword>
<feature type="domain" description="CWH43-like N-terminal" evidence="12">
    <location>
        <begin position="15"/>
        <end position="131"/>
    </location>
</feature>
<dbReference type="PANTHER" id="PTHR12892">
    <property type="entry name" value="FGF RECEPTOR ACTIVATING PROTEIN 1"/>
    <property type="match status" value="1"/>
</dbReference>
<dbReference type="PANTHER" id="PTHR12892:SF11">
    <property type="entry name" value="POST-GPI ATTACHMENT TO PROTEINS FACTOR 2"/>
    <property type="match status" value="1"/>
</dbReference>
<evidence type="ECO:0000256" key="4">
    <source>
        <dbReference type="ARBA" id="ARBA00022692"/>
    </source>
</evidence>
<feature type="domain" description="CWH43-like N-terminal" evidence="12">
    <location>
        <begin position="154"/>
        <end position="225"/>
    </location>
</feature>
<evidence type="ECO:0000256" key="3">
    <source>
        <dbReference type="ARBA" id="ARBA00022502"/>
    </source>
</evidence>
<comment type="function">
    <text evidence="8">Involved in the fatty acid remodeling steps of GPI-anchor maturation where the unsaturated acyl chain at sn-2 of inositol phosphate is replaced by a saturated stearoyl chain. May catalyze the second step of the fatty acid remodeling, by reacylating a lyso-GPI intermediate at sn-2 of inositol phosphate by a saturated chain. The fatty acid remodeling steps is critical for the integration of GPI-APs into lipid rafts.</text>
</comment>
<dbReference type="GO" id="GO:0005789">
    <property type="term" value="C:endoplasmic reticulum membrane"/>
    <property type="evidence" value="ECO:0007669"/>
    <property type="project" value="TreeGrafter"/>
</dbReference>
<feature type="transmembrane region" description="Helical" evidence="11">
    <location>
        <begin position="159"/>
        <end position="180"/>
    </location>
</feature>
<keyword evidence="14" id="KW-1185">Reference proteome</keyword>
<dbReference type="Pfam" id="PF10277">
    <property type="entry name" value="Frag1"/>
    <property type="match status" value="2"/>
</dbReference>
<keyword evidence="3" id="KW-0337">GPI-anchor biosynthesis</keyword>
<sequence>MPPDRGGGALFSLKFTVFAVGTVCLPLCGFIFCVIWSLIFNFEETTATHCRVPNYLPSISAAIGGVTPQRYVWRFCIGLHSAPRLLVAVAYLNFYQGGGGSFWRIRINFLLNVFEVLCLLLLTFISSNENHGEQAVINPLHPARLRSHFTSLSADIHKLAFVFFMFFSLGYMSLTIRIWRVLRKYSVSAEERRSYAWKKRLFFFNLTTFLISVMFYCRHTIYCEHG</sequence>
<keyword evidence="7 11" id="KW-0472">Membrane</keyword>
<comment type="caution">
    <text evidence="13">The sequence shown here is derived from an EMBL/GenBank/DDBJ whole genome shotgun (WGS) entry which is preliminary data.</text>
</comment>
<dbReference type="OrthoDB" id="68581at2759"/>
<reference evidence="13" key="1">
    <citation type="thesis" date="2020" institute="ProQuest LLC" country="789 East Eisenhower Parkway, Ann Arbor, MI, USA">
        <title>Comparative Genomics and Chromosome Evolution.</title>
        <authorList>
            <person name="Mudd A.B."/>
        </authorList>
    </citation>
    <scope>NUCLEOTIDE SEQUENCE</scope>
    <source>
        <strain evidence="13">HN-11 Male</strain>
        <tissue evidence="13">Kidney and liver</tissue>
    </source>
</reference>
<dbReference type="InterPro" id="IPR019402">
    <property type="entry name" value="CWH43_N"/>
</dbReference>
<dbReference type="GO" id="GO:0000139">
    <property type="term" value="C:Golgi membrane"/>
    <property type="evidence" value="ECO:0007669"/>
    <property type="project" value="UniProtKB-SubCell"/>
</dbReference>
<protein>
    <recommendedName>
        <fullName evidence="9">Acyltransferase PGAP2</fullName>
    </recommendedName>
    <alternativeName>
        <fullName evidence="10">Post-GPI attachment to proteins factor 2</fullName>
    </alternativeName>
</protein>
<keyword evidence="6" id="KW-0333">Golgi apparatus</keyword>
<evidence type="ECO:0000313" key="13">
    <source>
        <dbReference type="EMBL" id="KAG9461188.1"/>
    </source>
</evidence>
<evidence type="ECO:0000259" key="12">
    <source>
        <dbReference type="Pfam" id="PF10277"/>
    </source>
</evidence>
<organism evidence="13 14">
    <name type="scientific">Eleutherodactylus coqui</name>
    <name type="common">Puerto Rican coqui</name>
    <dbReference type="NCBI Taxonomy" id="57060"/>
    <lineage>
        <taxon>Eukaryota</taxon>
        <taxon>Metazoa</taxon>
        <taxon>Chordata</taxon>
        <taxon>Craniata</taxon>
        <taxon>Vertebrata</taxon>
        <taxon>Euteleostomi</taxon>
        <taxon>Amphibia</taxon>
        <taxon>Batrachia</taxon>
        <taxon>Anura</taxon>
        <taxon>Neobatrachia</taxon>
        <taxon>Hyloidea</taxon>
        <taxon>Eleutherodactylidae</taxon>
        <taxon>Eleutherodactylinae</taxon>
        <taxon>Eleutherodactylus</taxon>
        <taxon>Eleutherodactylus</taxon>
    </lineage>
</organism>
<evidence type="ECO:0000256" key="9">
    <source>
        <dbReference type="ARBA" id="ARBA00093632"/>
    </source>
</evidence>
<dbReference type="GO" id="GO:0006506">
    <property type="term" value="P:GPI anchor biosynthetic process"/>
    <property type="evidence" value="ECO:0007669"/>
    <property type="project" value="UniProtKB-KW"/>
</dbReference>
<dbReference type="Proteomes" id="UP000770717">
    <property type="component" value="Unassembled WGS sequence"/>
</dbReference>
<evidence type="ECO:0000256" key="5">
    <source>
        <dbReference type="ARBA" id="ARBA00022989"/>
    </source>
</evidence>
<gene>
    <name evidence="13" type="ORF">GDO78_017743</name>
</gene>
<dbReference type="EMBL" id="WNTK01026792">
    <property type="protein sequence ID" value="KAG9461188.1"/>
    <property type="molecule type" value="Genomic_DNA"/>
</dbReference>
<feature type="non-terminal residue" evidence="13">
    <location>
        <position position="1"/>
    </location>
</feature>